<comment type="caution">
    <text evidence="5">The sequence shown here is derived from an EMBL/GenBank/DDBJ whole genome shotgun (WGS) entry which is preliminary data.</text>
</comment>
<protein>
    <recommendedName>
        <fullName evidence="1">non-specific serine/threonine protein kinase</fullName>
        <ecNumber evidence="1">2.7.11.1</ecNumber>
    </recommendedName>
</protein>
<evidence type="ECO:0000256" key="3">
    <source>
        <dbReference type="SAM" id="Phobius"/>
    </source>
</evidence>
<sequence length="423" mass="48124">MAGAAKPRRKTPAAAKGHKLPEPIPEGFEVSDTFKKGWKIGTKIGSGGFGTVYFVFTVSFLSILIILASEAGKKDYDYVVKVEYHDNGPLFAEMHCYHSIGKPTQLAEWIKKKKLPYLGLSPCYGFGSFEYNNSKYRFMIIERFDKDLQHLFEENGKRFPPKAVYLIGLSLLNVLEYIHNAGYIHGDIKPANLLLGRKKGTENQVYLVDMGLACKYLRDGVHKKECPDPKKAHNGTPEFTSRDAHRGCFSRRSDLEILCYNLLQWLAGELPWEKYVPDNKKLQQQKEKYMQDIDALLAELFGNENEPVGMRKLLTYVCKLTFEDEPDYNLCRKILKDELKRIGADGDTTLEFQFPKKKATTKAAKAPVLTNKENTKASKPTKEKRKPEPEVQLDPGMIPTPAMLEIMNKKVDEGKSSKSRRKK</sequence>
<dbReference type="EC" id="2.7.11.1" evidence="1"/>
<keyword evidence="6" id="KW-1185">Reference proteome</keyword>
<dbReference type="InterPro" id="IPR000719">
    <property type="entry name" value="Prot_kinase_dom"/>
</dbReference>
<dbReference type="InterPro" id="IPR008271">
    <property type="entry name" value="Ser/Thr_kinase_AS"/>
</dbReference>
<proteinExistence type="predicted"/>
<dbReference type="Gene3D" id="1.10.510.10">
    <property type="entry name" value="Transferase(Phosphotransferase) domain 1"/>
    <property type="match status" value="1"/>
</dbReference>
<dbReference type="Proteomes" id="UP000886998">
    <property type="component" value="Unassembled WGS sequence"/>
</dbReference>
<dbReference type="InterPro" id="IPR011009">
    <property type="entry name" value="Kinase-like_dom_sf"/>
</dbReference>
<dbReference type="GO" id="GO:0004674">
    <property type="term" value="F:protein serine/threonine kinase activity"/>
    <property type="evidence" value="ECO:0007669"/>
    <property type="project" value="UniProtKB-EC"/>
</dbReference>
<feature type="compositionally biased region" description="Basic and acidic residues" evidence="2">
    <location>
        <begin position="407"/>
        <end position="416"/>
    </location>
</feature>
<evidence type="ECO:0000259" key="4">
    <source>
        <dbReference type="PROSITE" id="PS50011"/>
    </source>
</evidence>
<feature type="region of interest" description="Disordered" evidence="2">
    <location>
        <begin position="1"/>
        <end position="21"/>
    </location>
</feature>
<dbReference type="Pfam" id="PF00069">
    <property type="entry name" value="Pkinase"/>
    <property type="match status" value="1"/>
</dbReference>
<keyword evidence="3" id="KW-0812">Transmembrane</keyword>
<dbReference type="OrthoDB" id="2687620at2759"/>
<evidence type="ECO:0000313" key="5">
    <source>
        <dbReference type="EMBL" id="GFY63385.1"/>
    </source>
</evidence>
<evidence type="ECO:0000256" key="1">
    <source>
        <dbReference type="ARBA" id="ARBA00012513"/>
    </source>
</evidence>
<dbReference type="GO" id="GO:0005524">
    <property type="term" value="F:ATP binding"/>
    <property type="evidence" value="ECO:0007669"/>
    <property type="project" value="InterPro"/>
</dbReference>
<evidence type="ECO:0000256" key="2">
    <source>
        <dbReference type="SAM" id="MobiDB-lite"/>
    </source>
</evidence>
<dbReference type="PROSITE" id="PS50011">
    <property type="entry name" value="PROTEIN_KINASE_DOM"/>
    <property type="match status" value="1"/>
</dbReference>
<evidence type="ECO:0000313" key="6">
    <source>
        <dbReference type="Proteomes" id="UP000886998"/>
    </source>
</evidence>
<dbReference type="SMART" id="SM00220">
    <property type="entry name" value="S_TKc"/>
    <property type="match status" value="1"/>
</dbReference>
<dbReference type="EMBL" id="BMAV01014752">
    <property type="protein sequence ID" value="GFY63385.1"/>
    <property type="molecule type" value="Genomic_DNA"/>
</dbReference>
<feature type="transmembrane region" description="Helical" evidence="3">
    <location>
        <begin position="44"/>
        <end position="68"/>
    </location>
</feature>
<gene>
    <name evidence="5" type="primary">vrk1</name>
    <name evidence="5" type="ORF">TNIN_204912</name>
</gene>
<organism evidence="5 6">
    <name type="scientific">Trichonephila inaurata madagascariensis</name>
    <dbReference type="NCBI Taxonomy" id="2747483"/>
    <lineage>
        <taxon>Eukaryota</taxon>
        <taxon>Metazoa</taxon>
        <taxon>Ecdysozoa</taxon>
        <taxon>Arthropoda</taxon>
        <taxon>Chelicerata</taxon>
        <taxon>Arachnida</taxon>
        <taxon>Araneae</taxon>
        <taxon>Araneomorphae</taxon>
        <taxon>Entelegynae</taxon>
        <taxon>Araneoidea</taxon>
        <taxon>Nephilidae</taxon>
        <taxon>Trichonephila</taxon>
        <taxon>Trichonephila inaurata</taxon>
    </lineage>
</organism>
<keyword evidence="3" id="KW-1133">Transmembrane helix</keyword>
<feature type="compositionally biased region" description="Basic residues" evidence="2">
    <location>
        <begin position="1"/>
        <end position="11"/>
    </location>
</feature>
<dbReference type="InterPro" id="IPR050235">
    <property type="entry name" value="CK1_Ser-Thr_kinase"/>
</dbReference>
<dbReference type="PROSITE" id="PS00108">
    <property type="entry name" value="PROTEIN_KINASE_ST"/>
    <property type="match status" value="1"/>
</dbReference>
<name>A0A8X6XZU0_9ARAC</name>
<dbReference type="PANTHER" id="PTHR11909">
    <property type="entry name" value="CASEIN KINASE-RELATED"/>
    <property type="match status" value="1"/>
</dbReference>
<reference evidence="5" key="1">
    <citation type="submission" date="2020-08" db="EMBL/GenBank/DDBJ databases">
        <title>Multicomponent nature underlies the extraordinary mechanical properties of spider dragline silk.</title>
        <authorList>
            <person name="Kono N."/>
            <person name="Nakamura H."/>
            <person name="Mori M."/>
            <person name="Yoshida Y."/>
            <person name="Ohtoshi R."/>
            <person name="Malay A.D."/>
            <person name="Moran D.A.P."/>
            <person name="Tomita M."/>
            <person name="Numata K."/>
            <person name="Arakawa K."/>
        </authorList>
    </citation>
    <scope>NUCLEOTIDE SEQUENCE</scope>
</reference>
<feature type="region of interest" description="Disordered" evidence="2">
    <location>
        <begin position="363"/>
        <end position="423"/>
    </location>
</feature>
<keyword evidence="3" id="KW-0472">Membrane</keyword>
<feature type="domain" description="Protein kinase" evidence="4">
    <location>
        <begin position="38"/>
        <end position="322"/>
    </location>
</feature>
<dbReference type="AlphaFoldDB" id="A0A8X6XZU0"/>
<accession>A0A8X6XZU0</accession>
<dbReference type="SUPFAM" id="SSF56112">
    <property type="entry name" value="Protein kinase-like (PK-like)"/>
    <property type="match status" value="1"/>
</dbReference>